<protein>
    <submittedName>
        <fullName evidence="1">RNA polymerase subunit sigma-70</fullName>
    </submittedName>
</protein>
<evidence type="ECO:0000313" key="1">
    <source>
        <dbReference type="EMBL" id="OLR55060.1"/>
    </source>
</evidence>
<dbReference type="RefSeq" id="WP_075712060.1">
    <property type="nucleotide sequence ID" value="NZ_MJIE01000001.1"/>
</dbReference>
<name>A0A1Q9JFP7_9FIRM</name>
<comment type="caution">
    <text evidence="1">The sequence shown here is derived from an EMBL/GenBank/DDBJ whole genome shotgun (WGS) entry which is preliminary data.</text>
</comment>
<dbReference type="AlphaFoldDB" id="A0A1Q9JFP7"/>
<gene>
    <name evidence="1" type="ORF">BHK98_02650</name>
</gene>
<sequence length="159" mass="18663">MTTDQADKIRELRIKGEGYRSIASKVGLSRDIVRNYCKGHGLDGYANVLAMNIREQIELGRACLWCGKELGQPLTGRRRKFCSDKCRREWWKAHPERINRSEDAFYEKTCVYCGREFKAYGNKGRRYCSHDCYVRDRFFREEEGRDPYISPKESEEANG</sequence>
<dbReference type="OrthoDB" id="9792035at2"/>
<dbReference type="EMBL" id="MJIE01000001">
    <property type="protein sequence ID" value="OLR55060.1"/>
    <property type="molecule type" value="Genomic_DNA"/>
</dbReference>
<organism evidence="1 2">
    <name type="scientific">Hornefia porci</name>
    <dbReference type="NCBI Taxonomy" id="2652292"/>
    <lineage>
        <taxon>Bacteria</taxon>
        <taxon>Bacillati</taxon>
        <taxon>Bacillota</taxon>
        <taxon>Clostridia</taxon>
        <taxon>Peptostreptococcales</taxon>
        <taxon>Anaerovoracaceae</taxon>
        <taxon>Hornefia</taxon>
    </lineage>
</organism>
<evidence type="ECO:0000313" key="2">
    <source>
        <dbReference type="Proteomes" id="UP000187404"/>
    </source>
</evidence>
<dbReference type="STRING" id="1261640.BHK98_02650"/>
<accession>A0A1Q9JFP7</accession>
<keyword evidence="2" id="KW-1185">Reference proteome</keyword>
<proteinExistence type="predicted"/>
<dbReference type="Proteomes" id="UP000187404">
    <property type="component" value="Unassembled WGS sequence"/>
</dbReference>
<dbReference type="Gene3D" id="1.10.10.60">
    <property type="entry name" value="Homeodomain-like"/>
    <property type="match status" value="1"/>
</dbReference>
<reference evidence="1 2" key="1">
    <citation type="journal article" date="2016" name="Appl. Environ. Microbiol.">
        <title>Function and Phylogeny of Bacterial Butyryl Coenzyme A:Acetate Transferases and Their Diversity in the Proximal Colon of Swine.</title>
        <authorList>
            <person name="Trachsel J."/>
            <person name="Bayles D.O."/>
            <person name="Looft T."/>
            <person name="Levine U.Y."/>
            <person name="Allen H.K."/>
        </authorList>
    </citation>
    <scope>NUCLEOTIDE SEQUENCE [LARGE SCALE GENOMIC DNA]</scope>
    <source>
        <strain evidence="1 2">68-3-10</strain>
    </source>
</reference>